<evidence type="ECO:0000256" key="3">
    <source>
        <dbReference type="SAM" id="MobiDB-lite"/>
    </source>
</evidence>
<dbReference type="STRING" id="5722.A2FYJ6"/>
<keyword evidence="1" id="KW-0479">Metal-binding</keyword>
<dbReference type="PANTHER" id="PTHR11347">
    <property type="entry name" value="CYCLIC NUCLEOTIDE PHOSPHODIESTERASE"/>
    <property type="match status" value="1"/>
</dbReference>
<dbReference type="Gene3D" id="1.10.1300.10">
    <property type="entry name" value="3'5'-cyclic nucleotide phosphodiesterase, catalytic domain"/>
    <property type="match status" value="1"/>
</dbReference>
<dbReference type="InterPro" id="IPR036971">
    <property type="entry name" value="PDEase_catalytic_dom_sf"/>
</dbReference>
<keyword evidence="2" id="KW-0378">Hydrolase</keyword>
<dbReference type="OrthoDB" id="546632at2759"/>
<dbReference type="KEGG" id="tva:4747700"/>
<gene>
    <name evidence="5" type="ORF">TVAG_061290</name>
</gene>
<reference evidence="5" key="1">
    <citation type="submission" date="2006-10" db="EMBL/GenBank/DDBJ databases">
        <authorList>
            <person name="Amadeo P."/>
            <person name="Zhao Q."/>
            <person name="Wortman J."/>
            <person name="Fraser-Liggett C."/>
            <person name="Carlton J."/>
        </authorList>
    </citation>
    <scope>NUCLEOTIDE SEQUENCE</scope>
    <source>
        <strain evidence="5">G3</strain>
    </source>
</reference>
<dbReference type="GO" id="GO:0007165">
    <property type="term" value="P:signal transduction"/>
    <property type="evidence" value="ECO:0007669"/>
    <property type="project" value="InterPro"/>
</dbReference>
<name>A2FYJ6_TRIV3</name>
<dbReference type="GO" id="GO:0141162">
    <property type="term" value="P:negative regulation of cAMP/PKA signal transduction"/>
    <property type="evidence" value="ECO:0000318"/>
    <property type="project" value="GO_Central"/>
</dbReference>
<dbReference type="GO" id="GO:0047555">
    <property type="term" value="F:3',5'-cyclic-GMP phosphodiesterase activity"/>
    <property type="evidence" value="ECO:0000318"/>
    <property type="project" value="GO_Central"/>
</dbReference>
<evidence type="ECO:0000313" key="5">
    <source>
        <dbReference type="EMBL" id="EAX90021.1"/>
    </source>
</evidence>
<dbReference type="InterPro" id="IPR002073">
    <property type="entry name" value="PDEase_catalytic_dom"/>
</dbReference>
<evidence type="ECO:0000256" key="1">
    <source>
        <dbReference type="ARBA" id="ARBA00022723"/>
    </source>
</evidence>
<dbReference type="RefSeq" id="XP_001302951.1">
    <property type="nucleotide sequence ID" value="XM_001302950.1"/>
</dbReference>
<evidence type="ECO:0000259" key="4">
    <source>
        <dbReference type="Pfam" id="PF00233"/>
    </source>
</evidence>
<dbReference type="Proteomes" id="UP000001542">
    <property type="component" value="Unassembled WGS sequence"/>
</dbReference>
<feature type="compositionally biased region" description="Basic and acidic residues" evidence="3">
    <location>
        <begin position="1"/>
        <end position="11"/>
    </location>
</feature>
<dbReference type="InParanoid" id="A2FYJ6"/>
<organism evidence="5 6">
    <name type="scientific">Trichomonas vaginalis (strain ATCC PRA-98 / G3)</name>
    <dbReference type="NCBI Taxonomy" id="412133"/>
    <lineage>
        <taxon>Eukaryota</taxon>
        <taxon>Metamonada</taxon>
        <taxon>Parabasalia</taxon>
        <taxon>Trichomonadida</taxon>
        <taxon>Trichomonadidae</taxon>
        <taxon>Trichomonas</taxon>
    </lineage>
</organism>
<dbReference type="GO" id="GO:0046872">
    <property type="term" value="F:metal ion binding"/>
    <property type="evidence" value="ECO:0007669"/>
    <property type="project" value="UniProtKB-KW"/>
</dbReference>
<accession>A2FYJ6</accession>
<dbReference type="GO" id="GO:0004115">
    <property type="term" value="F:3',5'-cyclic-AMP phosphodiesterase activity"/>
    <property type="evidence" value="ECO:0000318"/>
    <property type="project" value="GO_Central"/>
</dbReference>
<dbReference type="AlphaFoldDB" id="A2FYJ6"/>
<dbReference type="EMBL" id="DS114145">
    <property type="protein sequence ID" value="EAX90021.1"/>
    <property type="molecule type" value="Genomic_DNA"/>
</dbReference>
<dbReference type="VEuPathDB" id="TrichDB:TVAGG3_0410220"/>
<dbReference type="SUPFAM" id="SSF55781">
    <property type="entry name" value="GAF domain-like"/>
    <property type="match status" value="2"/>
</dbReference>
<evidence type="ECO:0000256" key="2">
    <source>
        <dbReference type="ARBA" id="ARBA00022801"/>
    </source>
</evidence>
<evidence type="ECO:0000313" key="6">
    <source>
        <dbReference type="Proteomes" id="UP000001542"/>
    </source>
</evidence>
<feature type="domain" description="PDEase" evidence="4">
    <location>
        <begin position="684"/>
        <end position="893"/>
    </location>
</feature>
<dbReference type="VEuPathDB" id="TrichDB:TVAG_061290"/>
<feature type="region of interest" description="Disordered" evidence="3">
    <location>
        <begin position="1"/>
        <end position="20"/>
    </location>
</feature>
<dbReference type="Pfam" id="PF00233">
    <property type="entry name" value="PDEase_I"/>
    <property type="match status" value="1"/>
</dbReference>
<dbReference type="InterPro" id="IPR029016">
    <property type="entry name" value="GAF-like_dom_sf"/>
</dbReference>
<reference evidence="5" key="2">
    <citation type="journal article" date="2007" name="Science">
        <title>Draft genome sequence of the sexually transmitted pathogen Trichomonas vaginalis.</title>
        <authorList>
            <person name="Carlton J.M."/>
            <person name="Hirt R.P."/>
            <person name="Silva J.C."/>
            <person name="Delcher A.L."/>
            <person name="Schatz M."/>
            <person name="Zhao Q."/>
            <person name="Wortman J.R."/>
            <person name="Bidwell S.L."/>
            <person name="Alsmark U.C.M."/>
            <person name="Besteiro S."/>
            <person name="Sicheritz-Ponten T."/>
            <person name="Noel C.J."/>
            <person name="Dacks J.B."/>
            <person name="Foster P.G."/>
            <person name="Simillion C."/>
            <person name="Van de Peer Y."/>
            <person name="Miranda-Saavedra D."/>
            <person name="Barton G.J."/>
            <person name="Westrop G.D."/>
            <person name="Mueller S."/>
            <person name="Dessi D."/>
            <person name="Fiori P.L."/>
            <person name="Ren Q."/>
            <person name="Paulsen I."/>
            <person name="Zhang H."/>
            <person name="Bastida-Corcuera F.D."/>
            <person name="Simoes-Barbosa A."/>
            <person name="Brown M.T."/>
            <person name="Hayes R.D."/>
            <person name="Mukherjee M."/>
            <person name="Okumura C.Y."/>
            <person name="Schneider R."/>
            <person name="Smith A.J."/>
            <person name="Vanacova S."/>
            <person name="Villalvazo M."/>
            <person name="Haas B.J."/>
            <person name="Pertea M."/>
            <person name="Feldblyum T.V."/>
            <person name="Utterback T.R."/>
            <person name="Shu C.L."/>
            <person name="Osoegawa K."/>
            <person name="de Jong P.J."/>
            <person name="Hrdy I."/>
            <person name="Horvathova L."/>
            <person name="Zubacova Z."/>
            <person name="Dolezal P."/>
            <person name="Malik S.B."/>
            <person name="Logsdon J.M. Jr."/>
            <person name="Henze K."/>
            <person name="Gupta A."/>
            <person name="Wang C.C."/>
            <person name="Dunne R.L."/>
            <person name="Upcroft J.A."/>
            <person name="Upcroft P."/>
            <person name="White O."/>
            <person name="Salzberg S.L."/>
            <person name="Tang P."/>
            <person name="Chiu C.-H."/>
            <person name="Lee Y.-S."/>
            <person name="Embley T.M."/>
            <person name="Coombs G.H."/>
            <person name="Mottram J.C."/>
            <person name="Tachezy J."/>
            <person name="Fraser-Liggett C.M."/>
            <person name="Johnson P.J."/>
        </authorList>
    </citation>
    <scope>NUCLEOTIDE SEQUENCE [LARGE SCALE GENOMIC DNA]</scope>
    <source>
        <strain evidence="5">G3</strain>
    </source>
</reference>
<keyword evidence="6" id="KW-1185">Reference proteome</keyword>
<protein>
    <submittedName>
        <fullName evidence="5">3'5'-cyclic nucleotide phosphodiesterase family protein</fullName>
    </submittedName>
</protein>
<dbReference type="SUPFAM" id="SSF109604">
    <property type="entry name" value="HD-domain/PDEase-like"/>
    <property type="match status" value="1"/>
</dbReference>
<proteinExistence type="predicted"/>
<dbReference type="Gene3D" id="3.30.450.40">
    <property type="match status" value="2"/>
</dbReference>
<sequence>MNQSEFGEKHQTGLISPHNRKIIKPSSNTINLSNSIKARSSLQQTKFDNTNPLVEAREALNINQRRIANEDLFDQLMEKALDHPLHEVFEPILKVMFRGDNCILWIDIPENQYLYSPTNKFVSQYSNSLPGFVHKTQSIIQIKDASQAPKGFTIDSRVSPVNSPLFFFPLANRAVVQVVRRSNSGGFNETDMETAQLLMHKFSIYGNALFSVSTLTPLALQLFKESPATLNPLTLIEKHFDCGEAQIWRVDAVKNIYSKFNPEIGDMEIKDEDPTISHAISLNGIENNSDEIKLICTHEINKREIWVGVLSGRGEMFNSSEEAQFRSLLPFLIKFITGFGNESQQKALASRIGDLLNVFSLIACTLNISDLQRIINDQVPTIFDCESVKFVVFSETENPPQSGLISQSLSLNEPFIAENPSKVKGYNPSVDSINNQEPRSLLSSAIRTVQKTVVGYLALFSKKGNNCFDANDSLLLKDLSSFIASSISQSQRIEMMNDISASIAKGDTLKEVLTNISKSSDIKRVVVYANNNGWVKLADAGEIGNPQQEIEAIKNQADCEGVTFYPIKNENQEEIGQFGVNGDLDNIQTYCNVIGTLINVQEKSDISLNEIIDTSKAALASAANSIDLGENVFKYTFQTNNLKIQNYYQLVFKIFGRFRIFDNFNVSNAALFNFLREIKLTKQGADNLQMFASLLLQCRMESTLSNMELFGSLVSCILSDYNCPQNSILVESPEAIVSLSKAVTVMANDGNNIFKSIQQTDLKNIWDLIIDLVVSSDFNNFYNVLNSAEKVIDGENDDEDDNQKYSMKKENLKLFLACAKLSPCVRNKKGDEKISNLATDFFRRCDLTHTSFKDVKSREEIDQEKISDALFNDAAIPAFKLLSKIDSSLNVISQCVSNNASN</sequence>